<reference evidence="3 4" key="1">
    <citation type="journal article" date="2017" name="Int. J. Syst. Evol. Microbiol.">
        <title>Gemmobacter straminiformis sp. nov., isolated from an artificial fountain.</title>
        <authorList>
            <person name="Kang J.Y."/>
            <person name="Kim M.J."/>
            <person name="Chun J."/>
            <person name="Son K.P."/>
            <person name="Jahng K.Y."/>
        </authorList>
    </citation>
    <scope>NUCLEOTIDE SEQUENCE [LARGE SCALE GENOMIC DNA]</scope>
    <source>
        <strain evidence="3 4">CAM-8</strain>
    </source>
</reference>
<dbReference type="EMBL" id="JACLQD010000003">
    <property type="protein sequence ID" value="MBC2836359.1"/>
    <property type="molecule type" value="Genomic_DNA"/>
</dbReference>
<dbReference type="PANTHER" id="PTHR11735">
    <property type="entry name" value="TRNA N6-ADENOSINE THREONYLCARBAMOYLTRANSFERASE"/>
    <property type="match status" value="1"/>
</dbReference>
<dbReference type="GO" id="GO:0005829">
    <property type="term" value="C:cytosol"/>
    <property type="evidence" value="ECO:0007669"/>
    <property type="project" value="TreeGrafter"/>
</dbReference>
<protein>
    <submittedName>
        <fullName evidence="3">tRNA (Adenosine(37)-N6)-threonylcarbamoyltransferase complex dimerization subunit type 1 TsaB</fullName>
    </submittedName>
</protein>
<evidence type="ECO:0000259" key="2">
    <source>
        <dbReference type="Pfam" id="PF00814"/>
    </source>
</evidence>
<dbReference type="InterPro" id="IPR000905">
    <property type="entry name" value="Gcp-like_dom"/>
</dbReference>
<dbReference type="GO" id="GO:0016740">
    <property type="term" value="F:transferase activity"/>
    <property type="evidence" value="ECO:0007669"/>
    <property type="project" value="UniProtKB-KW"/>
</dbReference>
<feature type="compositionally biased region" description="Pro residues" evidence="1">
    <location>
        <begin position="206"/>
        <end position="215"/>
    </location>
</feature>
<dbReference type="PANTHER" id="PTHR11735:SF11">
    <property type="entry name" value="TRNA THREONYLCARBAMOYLADENOSINE BIOSYNTHESIS PROTEIN TSAB"/>
    <property type="match status" value="1"/>
</dbReference>
<name>A0A842I9R7_9RHOB</name>
<evidence type="ECO:0000313" key="3">
    <source>
        <dbReference type="EMBL" id="MBC2836359.1"/>
    </source>
</evidence>
<gene>
    <name evidence="3" type="primary">tsaB</name>
    <name evidence="3" type="ORF">H7F16_12640</name>
</gene>
<comment type="caution">
    <text evidence="3">The sequence shown here is derived from an EMBL/GenBank/DDBJ whole genome shotgun (WGS) entry which is preliminary data.</text>
</comment>
<dbReference type="Proteomes" id="UP000555411">
    <property type="component" value="Unassembled WGS sequence"/>
</dbReference>
<dbReference type="AlphaFoldDB" id="A0A842I9R7"/>
<keyword evidence="3" id="KW-0808">Transferase</keyword>
<accession>A0A842I9R7</accession>
<proteinExistence type="predicted"/>
<dbReference type="SUPFAM" id="SSF53067">
    <property type="entry name" value="Actin-like ATPase domain"/>
    <property type="match status" value="1"/>
</dbReference>
<feature type="region of interest" description="Disordered" evidence="1">
    <location>
        <begin position="182"/>
        <end position="215"/>
    </location>
</feature>
<dbReference type="Pfam" id="PF00814">
    <property type="entry name" value="TsaD"/>
    <property type="match status" value="1"/>
</dbReference>
<keyword evidence="4" id="KW-1185">Reference proteome</keyword>
<organism evidence="3 4">
    <name type="scientific">Paragemmobacter straminiformis</name>
    <dbReference type="NCBI Taxonomy" id="2045119"/>
    <lineage>
        <taxon>Bacteria</taxon>
        <taxon>Pseudomonadati</taxon>
        <taxon>Pseudomonadota</taxon>
        <taxon>Alphaproteobacteria</taxon>
        <taxon>Rhodobacterales</taxon>
        <taxon>Paracoccaceae</taxon>
        <taxon>Paragemmobacter</taxon>
    </lineage>
</organism>
<dbReference type="NCBIfam" id="TIGR03725">
    <property type="entry name" value="T6A_YeaZ"/>
    <property type="match status" value="1"/>
</dbReference>
<evidence type="ECO:0000313" key="4">
    <source>
        <dbReference type="Proteomes" id="UP000555411"/>
    </source>
</evidence>
<feature type="domain" description="Gcp-like" evidence="2">
    <location>
        <begin position="36"/>
        <end position="129"/>
    </location>
</feature>
<dbReference type="RefSeq" id="WP_185797961.1">
    <property type="nucleotide sequence ID" value="NZ_JACLQD010000003.1"/>
</dbReference>
<evidence type="ECO:0000256" key="1">
    <source>
        <dbReference type="SAM" id="MobiDB-lite"/>
    </source>
</evidence>
<dbReference type="GO" id="GO:0002949">
    <property type="term" value="P:tRNA threonylcarbamoyladenosine modification"/>
    <property type="evidence" value="ECO:0007669"/>
    <property type="project" value="InterPro"/>
</dbReference>
<dbReference type="Gene3D" id="3.30.420.40">
    <property type="match status" value="1"/>
</dbReference>
<dbReference type="InterPro" id="IPR043129">
    <property type="entry name" value="ATPase_NBD"/>
</dbReference>
<sequence length="215" mass="22006">MPKILAFDTSAAHCAAAVLCGDTVVASRHEPMEKGQAERLLPLAAELLAEAGLTWADLDAIAVGTGPGNFTGVRIAVAAARGLALSLDRPAIGVTRLEALAQGLPRPLWVVEDARRGEVYAQRFDITDSAACLTQRDALALDAPHAGNALPDALPSAPIAEAIARIAAARIGTGQIGPGQIGMGQIGTTPPRPAPFYLRGADAAPPSDPPPVILP</sequence>
<dbReference type="InterPro" id="IPR022496">
    <property type="entry name" value="T6A_TsaB"/>
</dbReference>